<feature type="transmembrane region" description="Helical" evidence="9">
    <location>
        <begin position="279"/>
        <end position="297"/>
    </location>
</feature>
<dbReference type="Pfam" id="PF02378">
    <property type="entry name" value="PTS_EIIC"/>
    <property type="match status" value="1"/>
</dbReference>
<accession>A0A084ABT2</accession>
<evidence type="ECO:0000256" key="9">
    <source>
        <dbReference type="SAM" id="Phobius"/>
    </source>
</evidence>
<sequence length="367" mass="39688">MDALKTLGFKRHLMTAISFFLPVICAAGFLLAIGNIMGGESINDFSKAFTFADTMSTMGGYGLGFLPMIVSTAIAYSIADKPGIAPGLIVGFVAHGINTGFIGGIASGFVVGIITLLFYQNVKVPKWMEGLMPTLIVPFVSSFLGGMVMYYILGMPINYLVKILTSYLMNLDSSQLLIYGLIIGVLSSIDYGGPINKTVFAVVFTMFSEGIYGPLTVLIGASMITPFGYGFTLILQKIFKKNVFDKQDIETLKSAIPMGFCQITEGCFPIVFKNWLKNMIATGIGGGVFGALSMFWGCDSHIPASGMFAVPTMTGNHGLLFILALVIGSVVQALTFIIIMKPVNPNEMVEIEEKEEEEIDFKDLKIF</sequence>
<evidence type="ECO:0000256" key="6">
    <source>
        <dbReference type="ARBA" id="ARBA00022692"/>
    </source>
</evidence>
<feature type="transmembrane region" description="Helical" evidence="9">
    <location>
        <begin position="12"/>
        <end position="38"/>
    </location>
</feature>
<comment type="caution">
    <text evidence="11">The sequence shown here is derived from an EMBL/GenBank/DDBJ whole genome shotgun (WGS) entry which is preliminary data.</text>
</comment>
<dbReference type="EMBL" id="AZSI01000023">
    <property type="protein sequence ID" value="KEY62761.1"/>
    <property type="molecule type" value="Genomic_DNA"/>
</dbReference>
<organism evidence="11 12">
    <name type="scientific">Lactococcus cremoris subsp. cremoris GE214</name>
    <dbReference type="NCBI Taxonomy" id="1415168"/>
    <lineage>
        <taxon>Bacteria</taxon>
        <taxon>Bacillati</taxon>
        <taxon>Bacillota</taxon>
        <taxon>Bacilli</taxon>
        <taxon>Lactobacillales</taxon>
        <taxon>Streptococcaceae</taxon>
        <taxon>Lactococcus</taxon>
        <taxon>Lactococcus cremoris subsp. cremoris</taxon>
    </lineage>
</organism>
<dbReference type="PROSITE" id="PS51104">
    <property type="entry name" value="PTS_EIIC_TYPE_2"/>
    <property type="match status" value="1"/>
</dbReference>
<name>A0A084ABT2_LACLC</name>
<gene>
    <name evidence="11" type="ORF">U725_01071</name>
</gene>
<reference evidence="11 12" key="1">
    <citation type="submission" date="2014-06" db="EMBL/GenBank/DDBJ databases">
        <title>Draft genome sequence of the putrescine producing strain Lactococcus lactis subsp cremoris GE214.</title>
        <authorList>
            <person name="Ladero V."/>
            <person name="Linares D.M."/>
            <person name="del Rio B."/>
            <person name="Mayo B."/>
            <person name="Martin M.C."/>
            <person name="Fernandez M."/>
            <person name="Alvarez M.A."/>
        </authorList>
    </citation>
    <scope>NUCLEOTIDE SEQUENCE [LARGE SCALE GENOMIC DNA]</scope>
    <source>
        <strain evidence="11 12">GE214</strain>
    </source>
</reference>
<proteinExistence type="predicted"/>
<dbReference type="GO" id="GO:0090563">
    <property type="term" value="F:protein-phosphocysteine-sugar phosphotransferase activity"/>
    <property type="evidence" value="ECO:0007669"/>
    <property type="project" value="TreeGrafter"/>
</dbReference>
<dbReference type="GO" id="GO:0008982">
    <property type="term" value="F:protein-N(PI)-phosphohistidine-sugar phosphotransferase activity"/>
    <property type="evidence" value="ECO:0007669"/>
    <property type="project" value="InterPro"/>
</dbReference>
<comment type="subcellular location">
    <subcellularLocation>
        <location evidence="1">Cell inner membrane</location>
        <topology evidence="1">Multi-pass membrane protein</topology>
    </subcellularLocation>
</comment>
<dbReference type="GO" id="GO:0005886">
    <property type="term" value="C:plasma membrane"/>
    <property type="evidence" value="ECO:0007669"/>
    <property type="project" value="UniProtKB-SubCell"/>
</dbReference>
<evidence type="ECO:0000256" key="3">
    <source>
        <dbReference type="ARBA" id="ARBA00022475"/>
    </source>
</evidence>
<dbReference type="GO" id="GO:0005351">
    <property type="term" value="F:carbohydrate:proton symporter activity"/>
    <property type="evidence" value="ECO:0007669"/>
    <property type="project" value="InterPro"/>
</dbReference>
<feature type="domain" description="PTS EIIC type-2" evidence="10">
    <location>
        <begin position="9"/>
        <end position="349"/>
    </location>
</feature>
<keyword evidence="7 9" id="KW-1133">Transmembrane helix</keyword>
<dbReference type="Proteomes" id="UP000028401">
    <property type="component" value="Unassembled WGS sequence"/>
</dbReference>
<evidence type="ECO:0000313" key="12">
    <source>
        <dbReference type="Proteomes" id="UP000028401"/>
    </source>
</evidence>
<evidence type="ECO:0000256" key="7">
    <source>
        <dbReference type="ARBA" id="ARBA00022989"/>
    </source>
</evidence>
<feature type="transmembrane region" description="Helical" evidence="9">
    <location>
        <begin position="58"/>
        <end position="79"/>
    </location>
</feature>
<evidence type="ECO:0000256" key="1">
    <source>
        <dbReference type="ARBA" id="ARBA00004429"/>
    </source>
</evidence>
<dbReference type="PATRIC" id="fig|1415168.3.peg.1138"/>
<protein>
    <submittedName>
        <fullName evidence="11">Fructose-specific PTS system component IIB</fullName>
    </submittedName>
</protein>
<dbReference type="GO" id="GO:0009401">
    <property type="term" value="P:phosphoenolpyruvate-dependent sugar phosphotransferase system"/>
    <property type="evidence" value="ECO:0007669"/>
    <property type="project" value="UniProtKB-KW"/>
</dbReference>
<evidence type="ECO:0000256" key="5">
    <source>
        <dbReference type="ARBA" id="ARBA00022683"/>
    </source>
</evidence>
<feature type="transmembrane region" description="Helical" evidence="9">
    <location>
        <begin position="174"/>
        <end position="191"/>
    </location>
</feature>
<dbReference type="NCBIfam" id="TIGR01427">
    <property type="entry name" value="PTS_IIC_fructo"/>
    <property type="match status" value="1"/>
</dbReference>
<evidence type="ECO:0000256" key="4">
    <source>
        <dbReference type="ARBA" id="ARBA00022597"/>
    </source>
</evidence>
<keyword evidence="5" id="KW-0598">Phosphotransferase system</keyword>
<dbReference type="InterPro" id="IPR003352">
    <property type="entry name" value="PTS_EIIC"/>
</dbReference>
<feature type="transmembrane region" description="Helical" evidence="9">
    <location>
        <begin position="131"/>
        <end position="153"/>
    </location>
</feature>
<keyword evidence="6 9" id="KW-0812">Transmembrane</keyword>
<dbReference type="InterPro" id="IPR050864">
    <property type="entry name" value="Bacterial_PTS_Sugar_Transport"/>
</dbReference>
<feature type="transmembrane region" description="Helical" evidence="9">
    <location>
        <begin position="317"/>
        <end position="339"/>
    </location>
</feature>
<keyword evidence="3" id="KW-1003">Cell membrane</keyword>
<evidence type="ECO:0000259" key="10">
    <source>
        <dbReference type="PROSITE" id="PS51104"/>
    </source>
</evidence>
<dbReference type="PANTHER" id="PTHR30505:SF0">
    <property type="entry name" value="FRUCTOSE-LIKE PTS SYSTEM EIIBC COMPONENT-RELATED"/>
    <property type="match status" value="1"/>
</dbReference>
<feature type="transmembrane region" description="Helical" evidence="9">
    <location>
        <begin position="100"/>
        <end position="119"/>
    </location>
</feature>
<dbReference type="InterPro" id="IPR006327">
    <property type="entry name" value="PTS_IIC_fruc"/>
</dbReference>
<evidence type="ECO:0000313" key="11">
    <source>
        <dbReference type="EMBL" id="KEY62761.1"/>
    </source>
</evidence>
<keyword evidence="4" id="KW-0762">Sugar transport</keyword>
<feature type="transmembrane region" description="Helical" evidence="9">
    <location>
        <begin position="211"/>
        <end position="235"/>
    </location>
</feature>
<dbReference type="InterPro" id="IPR013014">
    <property type="entry name" value="PTS_EIIC_2"/>
</dbReference>
<dbReference type="PANTHER" id="PTHR30505">
    <property type="entry name" value="FRUCTOSE-LIKE PERMEASE"/>
    <property type="match status" value="1"/>
</dbReference>
<keyword evidence="2" id="KW-0813">Transport</keyword>
<dbReference type="RefSeq" id="WP_042748074.1">
    <property type="nucleotide sequence ID" value="NZ_AZSI01000023.1"/>
</dbReference>
<evidence type="ECO:0000256" key="8">
    <source>
        <dbReference type="ARBA" id="ARBA00023136"/>
    </source>
</evidence>
<evidence type="ECO:0000256" key="2">
    <source>
        <dbReference type="ARBA" id="ARBA00022448"/>
    </source>
</evidence>
<keyword evidence="8 9" id="KW-0472">Membrane</keyword>
<dbReference type="AlphaFoldDB" id="A0A084ABT2"/>